<protein>
    <submittedName>
        <fullName evidence="2">Uncharacterized protein</fullName>
    </submittedName>
</protein>
<feature type="compositionally biased region" description="Basic and acidic residues" evidence="1">
    <location>
        <begin position="160"/>
        <end position="181"/>
    </location>
</feature>
<dbReference type="InterPro" id="IPR028213">
    <property type="entry name" value="PA1"/>
</dbReference>
<sequence>MAASITDEWNVPKSDDEQDSSEAKGNKVEDELDIPLKVLLLYREIEKNSFIELKVKECRRSVKENVVQPCEEEKGEEGKDKVINSTAEETSTVLEPDGTLNAIFAANVEKDKAPEPSAFDYMEESIDETSHITRKIPKTERLHRKRVGTLENVISDLKRFRDMDTKETENTDNKSILETKSDTTTTNKDSKGL</sequence>
<comment type="caution">
    <text evidence="2">The sequence shown here is derived from an EMBL/GenBank/DDBJ whole genome shotgun (WGS) entry which is preliminary data.</text>
</comment>
<dbReference type="Pfam" id="PF15364">
    <property type="entry name" value="PAXIP1_C"/>
    <property type="match status" value="1"/>
</dbReference>
<reference evidence="2 3" key="1">
    <citation type="submission" date="2022-05" db="EMBL/GenBank/DDBJ databases">
        <authorList>
            <consortium name="Genoscope - CEA"/>
            <person name="William W."/>
        </authorList>
    </citation>
    <scope>NUCLEOTIDE SEQUENCE [LARGE SCALE GENOMIC DNA]</scope>
</reference>
<name>A0ABN8Q501_9CNID</name>
<evidence type="ECO:0000256" key="1">
    <source>
        <dbReference type="SAM" id="MobiDB-lite"/>
    </source>
</evidence>
<dbReference type="Proteomes" id="UP001159427">
    <property type="component" value="Unassembled WGS sequence"/>
</dbReference>
<organism evidence="2 3">
    <name type="scientific">Porites evermanni</name>
    <dbReference type="NCBI Taxonomy" id="104178"/>
    <lineage>
        <taxon>Eukaryota</taxon>
        <taxon>Metazoa</taxon>
        <taxon>Cnidaria</taxon>
        <taxon>Anthozoa</taxon>
        <taxon>Hexacorallia</taxon>
        <taxon>Scleractinia</taxon>
        <taxon>Fungiina</taxon>
        <taxon>Poritidae</taxon>
        <taxon>Porites</taxon>
    </lineage>
</organism>
<evidence type="ECO:0000313" key="3">
    <source>
        <dbReference type="Proteomes" id="UP001159427"/>
    </source>
</evidence>
<feature type="region of interest" description="Disordered" evidence="1">
    <location>
        <begin position="160"/>
        <end position="193"/>
    </location>
</feature>
<evidence type="ECO:0000313" key="2">
    <source>
        <dbReference type="EMBL" id="CAH3156878.1"/>
    </source>
</evidence>
<feature type="region of interest" description="Disordered" evidence="1">
    <location>
        <begin position="1"/>
        <end position="28"/>
    </location>
</feature>
<feature type="region of interest" description="Disordered" evidence="1">
    <location>
        <begin position="70"/>
        <end position="91"/>
    </location>
</feature>
<keyword evidence="3" id="KW-1185">Reference proteome</keyword>
<accession>A0ABN8Q501</accession>
<gene>
    <name evidence="2" type="ORF">PEVE_00002331</name>
</gene>
<proteinExistence type="predicted"/>
<dbReference type="EMBL" id="CALNXI010001133">
    <property type="protein sequence ID" value="CAH3156878.1"/>
    <property type="molecule type" value="Genomic_DNA"/>
</dbReference>